<accession>A0ABP7LFW9</accession>
<proteinExistence type="predicted"/>
<reference evidence="2" key="1">
    <citation type="journal article" date="2019" name="Int. J. Syst. Evol. Microbiol.">
        <title>The Global Catalogue of Microorganisms (GCM) 10K type strain sequencing project: providing services to taxonomists for standard genome sequencing and annotation.</title>
        <authorList>
            <consortium name="The Broad Institute Genomics Platform"/>
            <consortium name="The Broad Institute Genome Sequencing Center for Infectious Disease"/>
            <person name="Wu L."/>
            <person name="Ma J."/>
        </authorList>
    </citation>
    <scope>NUCLEOTIDE SEQUENCE [LARGE SCALE GENOMIC DNA]</scope>
    <source>
        <strain evidence="2">JCM 16578</strain>
    </source>
</reference>
<dbReference type="EMBL" id="BAAAZA010000041">
    <property type="protein sequence ID" value="GAA3898812.1"/>
    <property type="molecule type" value="Genomic_DNA"/>
</dbReference>
<gene>
    <name evidence="1" type="ORF">GCM10022207_79130</name>
</gene>
<comment type="caution">
    <text evidence="1">The sequence shown here is derived from an EMBL/GenBank/DDBJ whole genome shotgun (WGS) entry which is preliminary data.</text>
</comment>
<dbReference type="Proteomes" id="UP001501563">
    <property type="component" value="Unassembled WGS sequence"/>
</dbReference>
<organism evidence="1 2">
    <name type="scientific">Streptomyces lannensis</name>
    <dbReference type="NCBI Taxonomy" id="766498"/>
    <lineage>
        <taxon>Bacteria</taxon>
        <taxon>Bacillati</taxon>
        <taxon>Actinomycetota</taxon>
        <taxon>Actinomycetes</taxon>
        <taxon>Kitasatosporales</taxon>
        <taxon>Streptomycetaceae</taxon>
        <taxon>Streptomyces</taxon>
    </lineage>
</organism>
<name>A0ABP7LFW9_9ACTN</name>
<keyword evidence="2" id="KW-1185">Reference proteome</keyword>
<protein>
    <submittedName>
        <fullName evidence="1">Uncharacterized protein</fullName>
    </submittedName>
</protein>
<evidence type="ECO:0000313" key="2">
    <source>
        <dbReference type="Proteomes" id="UP001501563"/>
    </source>
</evidence>
<sequence length="54" mass="6031">MNTLLITADRVIAGPGDRVTADGTPIGQLRRHPAHRINEAHIRYHHALCGRDHE</sequence>
<dbReference type="RefSeq" id="WP_345553783.1">
    <property type="nucleotide sequence ID" value="NZ_BAAAZA010000041.1"/>
</dbReference>
<evidence type="ECO:0000313" key="1">
    <source>
        <dbReference type="EMBL" id="GAA3898812.1"/>
    </source>
</evidence>